<evidence type="ECO:0000256" key="7">
    <source>
        <dbReference type="ARBA" id="ARBA00023306"/>
    </source>
</evidence>
<dbReference type="GO" id="GO:0006281">
    <property type="term" value="P:DNA repair"/>
    <property type="evidence" value="ECO:0007669"/>
    <property type="project" value="InterPro"/>
</dbReference>
<dbReference type="GeneID" id="113847527"/>
<protein>
    <submittedName>
        <fullName evidence="10">Uncharacterized protein LOC113847527 isoform X1</fullName>
    </submittedName>
</protein>
<evidence type="ECO:0000313" key="9">
    <source>
        <dbReference type="Proteomes" id="UP000694853"/>
    </source>
</evidence>
<comment type="subcellular location">
    <subcellularLocation>
        <location evidence="1">Nucleus</location>
    </subcellularLocation>
</comment>
<keyword evidence="5" id="KW-0067">ATP-binding</keyword>
<evidence type="ECO:0000256" key="3">
    <source>
        <dbReference type="ARBA" id="ARBA00022741"/>
    </source>
</evidence>
<feature type="compositionally biased region" description="Basic and acidic residues" evidence="8">
    <location>
        <begin position="1"/>
        <end position="17"/>
    </location>
</feature>
<dbReference type="AlphaFoldDB" id="A0A8B8JM23"/>
<evidence type="ECO:0000256" key="2">
    <source>
        <dbReference type="ARBA" id="ARBA00006168"/>
    </source>
</evidence>
<feature type="compositionally biased region" description="Polar residues" evidence="8">
    <location>
        <begin position="664"/>
        <end position="673"/>
    </location>
</feature>
<dbReference type="Gene3D" id="3.40.50.300">
    <property type="entry name" value="P-loop containing nucleotide triphosphate hydrolases"/>
    <property type="match status" value="1"/>
</dbReference>
<dbReference type="SUPFAM" id="SSF52540">
    <property type="entry name" value="P-loop containing nucleoside triphosphate hydrolases"/>
    <property type="match status" value="1"/>
</dbReference>
<keyword evidence="7" id="KW-0131">Cell cycle</keyword>
<dbReference type="GO" id="GO:0003682">
    <property type="term" value="F:chromatin binding"/>
    <property type="evidence" value="ECO:0007669"/>
    <property type="project" value="TreeGrafter"/>
</dbReference>
<keyword evidence="6" id="KW-0539">Nucleus</keyword>
<proteinExistence type="inferred from homology"/>
<keyword evidence="4" id="KW-0227">DNA damage</keyword>
<comment type="similarity">
    <text evidence="2">Belongs to the rad17/RAD24 family.</text>
</comment>
<dbReference type="PANTHER" id="PTHR12172">
    <property type="entry name" value="CELL CYCLE CHECKPOINT PROTEIN RAD17"/>
    <property type="match status" value="1"/>
</dbReference>
<name>A0A8B8JM23_ABRPR</name>
<accession>A0A8B8JM23</accession>
<reference evidence="10" key="2">
    <citation type="submission" date="2025-08" db="UniProtKB">
        <authorList>
            <consortium name="RefSeq"/>
        </authorList>
    </citation>
    <scope>IDENTIFICATION</scope>
    <source>
        <tissue evidence="10">Young leaves</tissue>
    </source>
</reference>
<dbReference type="FunFam" id="1.10.8.60:FF:000116">
    <property type="entry name" value="p-loop containing nucleoside triphosphate hydrolase superfamily protein"/>
    <property type="match status" value="1"/>
</dbReference>
<dbReference type="GO" id="GO:0003689">
    <property type="term" value="F:DNA clamp loader activity"/>
    <property type="evidence" value="ECO:0007669"/>
    <property type="project" value="TreeGrafter"/>
</dbReference>
<dbReference type="GO" id="GO:0000077">
    <property type="term" value="P:DNA damage checkpoint signaling"/>
    <property type="evidence" value="ECO:0007669"/>
    <property type="project" value="TreeGrafter"/>
</dbReference>
<evidence type="ECO:0000256" key="5">
    <source>
        <dbReference type="ARBA" id="ARBA00022840"/>
    </source>
</evidence>
<evidence type="ECO:0000256" key="1">
    <source>
        <dbReference type="ARBA" id="ARBA00004123"/>
    </source>
</evidence>
<dbReference type="InterPro" id="IPR004582">
    <property type="entry name" value="Checkpoint_prot_Rad17_Rad24"/>
</dbReference>
<dbReference type="GO" id="GO:0005524">
    <property type="term" value="F:ATP binding"/>
    <property type="evidence" value="ECO:0007669"/>
    <property type="project" value="UniProtKB-KW"/>
</dbReference>
<keyword evidence="9" id="KW-1185">Reference proteome</keyword>
<evidence type="ECO:0000256" key="6">
    <source>
        <dbReference type="ARBA" id="ARBA00023242"/>
    </source>
</evidence>
<dbReference type="GO" id="GO:0005634">
    <property type="term" value="C:nucleus"/>
    <property type="evidence" value="ECO:0007669"/>
    <property type="project" value="UniProtKB-SubCell"/>
</dbReference>
<feature type="compositionally biased region" description="Basic and acidic residues" evidence="8">
    <location>
        <begin position="675"/>
        <end position="691"/>
    </location>
</feature>
<evidence type="ECO:0000256" key="4">
    <source>
        <dbReference type="ARBA" id="ARBA00022763"/>
    </source>
</evidence>
<evidence type="ECO:0000313" key="10">
    <source>
        <dbReference type="RefSeq" id="XP_027332492.1"/>
    </source>
</evidence>
<dbReference type="KEGG" id="aprc:113847527"/>
<feature type="region of interest" description="Disordered" evidence="8">
    <location>
        <begin position="664"/>
        <end position="710"/>
    </location>
</feature>
<dbReference type="Gene3D" id="1.10.8.60">
    <property type="match status" value="1"/>
</dbReference>
<sequence>MKEPCDLGTPKRREAGVNRKRKSTEILTPCKRASKENSSMCAGQKIHPFFSLWKRGKNDSKHDLSMAQRNGGKFLYVPIHVFENVQDDPTPLDWSDWTFLGKTAQVDFGPESSNLSAFEDSIESLNFDHFLSASKSSSSIFPNAFSCSDQLSVQPDNMLKISLANSNVLANQQTICPSKPEDSKVEDLEVNEVSTFSGHRGIFRKSDTEPSSKFLQESMKSYYHSREDKAESSLWIHKYKPTKAFEVCGNDEALNILGEWLHLWHEKRYQCRRESSDRDMSDMKDDEDDYNCSDGDYAPKYIDDKDSLQNVLLLTGPVGSGKSAAVYACAREQGFEVLELNTSDRRNGATVKQNFGDALESHGFRLMDQDHTASSHKKITKLPSAPALPNGKAAKEMNDDGVIELITISNDETHSPAGTSPRLHDQKIVYIGDNSIQTLILVEDVDILFPEDRGCIAAIQHIAKAAQGPIILTSNSKKPGLPDKFARLHVSFTLPSPDELLCHLYMVCVTEEVNIDPLLLEKFIESCDGDIRKTIMQLQFWFQSKKYRKDRKVQMVYGSLPFDLEACHQITPKILPWNYPSELSKLIEKEVAKSITIMEENSCLQGLVNKELDINERQNDFDVKCMRTDYLEAKAERIKRNTSLTDCSEFESEYNAISELSNCSRSPVTSSLKKGQKELMLRSSDSGEKDPNNGLCPDVHDESYKKRHSVESNSESPCKLQLNQSYISTSFCKLVGSGLDGSEEQCKYLETVHDVCLNESQKSLDLSCFTGSIFPPETANQNGIKTMSGSVSSGHLAYPVEVSLNNELTPFTHSDCHCLAKLPQNSDSLVNAEFPESSPKAAVQDFRDESTQTKTVYNGMDECSHVDMTLKSKFVESSPSMETDMVQNLWRKLRVCRTNFRQHANLEKLGVIQVVKLTSGLTNLISEADLLFSNHQQKQCGILEPPLSLSDEATFNWYDEQMMMSTVAAHGFCFYAKHISDVGSRLGFNNKVDLTSEMLDCTTNVMALGKLSRQDDTKYTSIYTKKQLEVNNPANDKRTSLVNVIGSIVPARSSLTLKGLALNEYVSSLRQISISEGFRISQGVAKTRKLRMRGSQHYLSRCRMKLSPEDISLVCEGDLYRKISSQYPANMESNCT</sequence>
<dbReference type="PANTHER" id="PTHR12172:SF4">
    <property type="entry name" value="NUCLEOSIDE TRIPHOSPHATE HYDROLASE SUPERFAMILY PROTEIN, PUTATIVE-RELATED"/>
    <property type="match status" value="1"/>
</dbReference>
<organism evidence="9 10">
    <name type="scientific">Abrus precatorius</name>
    <name type="common">Indian licorice</name>
    <name type="synonym">Glycine abrus</name>
    <dbReference type="NCBI Taxonomy" id="3816"/>
    <lineage>
        <taxon>Eukaryota</taxon>
        <taxon>Viridiplantae</taxon>
        <taxon>Streptophyta</taxon>
        <taxon>Embryophyta</taxon>
        <taxon>Tracheophyta</taxon>
        <taxon>Spermatophyta</taxon>
        <taxon>Magnoliopsida</taxon>
        <taxon>eudicotyledons</taxon>
        <taxon>Gunneridae</taxon>
        <taxon>Pentapetalae</taxon>
        <taxon>rosids</taxon>
        <taxon>fabids</taxon>
        <taxon>Fabales</taxon>
        <taxon>Fabaceae</taxon>
        <taxon>Papilionoideae</taxon>
        <taxon>50 kb inversion clade</taxon>
        <taxon>NPAAA clade</taxon>
        <taxon>indigoferoid/millettioid clade</taxon>
        <taxon>Abreae</taxon>
        <taxon>Abrus</taxon>
    </lineage>
</organism>
<reference evidence="9" key="1">
    <citation type="journal article" date="2019" name="Toxins">
        <title>Detection of Abrin-Like and Prepropulchellin-Like Toxin Genes and Transcripts Using Whole Genome Sequencing and Full-Length Transcript Sequencing of Abrus precatorius.</title>
        <authorList>
            <person name="Hovde B.T."/>
            <person name="Daligault H.E."/>
            <person name="Hanschen E.R."/>
            <person name="Kunde Y.A."/>
            <person name="Johnson M.B."/>
            <person name="Starkenburg S.R."/>
            <person name="Johnson S.L."/>
        </authorList>
    </citation>
    <scope>NUCLEOTIDE SEQUENCE [LARGE SCALE GENOMIC DNA]</scope>
</reference>
<keyword evidence="3" id="KW-0547">Nucleotide-binding</keyword>
<feature type="region of interest" description="Disordered" evidence="8">
    <location>
        <begin position="1"/>
        <end position="23"/>
    </location>
</feature>
<evidence type="ECO:0000256" key="8">
    <source>
        <dbReference type="SAM" id="MobiDB-lite"/>
    </source>
</evidence>
<dbReference type="InterPro" id="IPR027417">
    <property type="entry name" value="P-loop_NTPase"/>
</dbReference>
<dbReference type="RefSeq" id="XP_027332492.1">
    <property type="nucleotide sequence ID" value="XM_027476691.1"/>
</dbReference>
<dbReference type="OrthoDB" id="9996895at2759"/>
<dbReference type="GO" id="GO:0033314">
    <property type="term" value="P:mitotic DNA replication checkpoint signaling"/>
    <property type="evidence" value="ECO:0007669"/>
    <property type="project" value="TreeGrafter"/>
</dbReference>
<gene>
    <name evidence="10" type="primary">LOC113847527</name>
</gene>
<dbReference type="Proteomes" id="UP000694853">
    <property type="component" value="Unplaced"/>
</dbReference>